<reference evidence="4 5" key="1">
    <citation type="submission" date="2011-05" db="EMBL/GenBank/DDBJ databases">
        <title>Complete sequence of Thioalkalimicrobium cyclicum ALM1.</title>
        <authorList>
            <consortium name="US DOE Joint Genome Institute"/>
            <person name="Lucas S."/>
            <person name="Han J."/>
            <person name="Lapidus A."/>
            <person name="Cheng J.-F."/>
            <person name="Goodwin L."/>
            <person name="Pitluck S."/>
            <person name="Peters L."/>
            <person name="Mikhailova N."/>
            <person name="Davenport K."/>
            <person name="Han C."/>
            <person name="Tapia R."/>
            <person name="Land M."/>
            <person name="Hauser L."/>
            <person name="Kyrpides N."/>
            <person name="Ivanova N."/>
            <person name="Pagani I."/>
            <person name="Kappler U."/>
            <person name="Woyke T."/>
        </authorList>
    </citation>
    <scope>NUCLEOTIDE SEQUENCE [LARGE SCALE GENOMIC DNA]</scope>
    <source>
        <strain evidence="5">DSM 14477 / JCM 11371 / ALM1</strain>
    </source>
</reference>
<dbReference type="SUPFAM" id="SSF102705">
    <property type="entry name" value="NIF3 (NGG1p interacting factor 3)-like"/>
    <property type="match status" value="1"/>
</dbReference>
<keyword evidence="5" id="KW-1185">Reference proteome</keyword>
<dbReference type="Gene3D" id="3.40.1390.30">
    <property type="entry name" value="NIF3 (NGG1p interacting factor 3)-like"/>
    <property type="match status" value="2"/>
</dbReference>
<gene>
    <name evidence="4" type="ordered locus">Thicy_0481</name>
</gene>
<feature type="binding site" evidence="3">
    <location>
        <position position="215"/>
    </location>
    <ligand>
        <name>a divalent metal cation</name>
        <dbReference type="ChEBI" id="CHEBI:60240"/>
        <label>2</label>
    </ligand>
</feature>
<comment type="similarity">
    <text evidence="1">Belongs to the GTP cyclohydrolase I type 2/NIF3 family.</text>
</comment>
<dbReference type="InterPro" id="IPR002678">
    <property type="entry name" value="DUF34/NIF3"/>
</dbReference>
<dbReference type="RefSeq" id="WP_013835035.1">
    <property type="nucleotide sequence ID" value="NC_015581.1"/>
</dbReference>
<evidence type="ECO:0000313" key="5">
    <source>
        <dbReference type="Proteomes" id="UP000009232"/>
    </source>
</evidence>
<dbReference type="OrthoDB" id="9800881at2"/>
<dbReference type="HOGENOM" id="CLU_037423_3_0_6"/>
<dbReference type="STRING" id="717773.Thicy_0481"/>
<evidence type="ECO:0000256" key="3">
    <source>
        <dbReference type="PIRSR" id="PIRSR602678-1"/>
    </source>
</evidence>
<feature type="binding site" evidence="3">
    <location>
        <position position="219"/>
    </location>
    <ligand>
        <name>a divalent metal cation</name>
        <dbReference type="ChEBI" id="CHEBI:60240"/>
        <label>1</label>
    </ligand>
</feature>
<proteinExistence type="inferred from homology"/>
<feature type="binding site" evidence="3">
    <location>
        <position position="65"/>
    </location>
    <ligand>
        <name>a divalent metal cation</name>
        <dbReference type="ChEBI" id="CHEBI:60240"/>
        <label>1</label>
    </ligand>
</feature>
<dbReference type="InterPro" id="IPR036069">
    <property type="entry name" value="DUF34/NIF3_sf"/>
</dbReference>
<keyword evidence="2 3" id="KW-0479">Metal-binding</keyword>
<dbReference type="KEGG" id="tcy:Thicy_0481"/>
<evidence type="ECO:0000256" key="1">
    <source>
        <dbReference type="ARBA" id="ARBA00006964"/>
    </source>
</evidence>
<dbReference type="Proteomes" id="UP000009232">
    <property type="component" value="Chromosome"/>
</dbReference>
<accession>F6DBE6</accession>
<organism evidence="4 5">
    <name type="scientific">Thiomicrospira cyclica (strain DSM 14477 / JCM 11371 / ALM1)</name>
    <name type="common">Thioalkalimicrobium cyclicum</name>
    <dbReference type="NCBI Taxonomy" id="717773"/>
    <lineage>
        <taxon>Bacteria</taxon>
        <taxon>Pseudomonadati</taxon>
        <taxon>Pseudomonadota</taxon>
        <taxon>Gammaproteobacteria</taxon>
        <taxon>Thiotrichales</taxon>
        <taxon>Piscirickettsiaceae</taxon>
        <taxon>Thiomicrospira</taxon>
    </lineage>
</organism>
<sequence length="247" mass="27325">MLARNQLVHYLAEYLAVDQFKDYAPNGLQVEGTEQLQKIVTGVTASEALIDYAIAQQADAIIVHHGYFWRNEAPEITGMKRQRLKKLLAYDINLLAYHLPLDAHAELGNNAVLGRALSLEDITPQAGLLRLGRLVRPEPIEDFKQRVGALLQRDPLHLPGGPDVINQVAWCTGGAQHMIDQAQAWGADVFISGEVSEQTFHSALEGKIHYLAAGHHATETWGVSALAQHIKEKFTIDCEFVNLVNPV</sequence>
<dbReference type="eggNOG" id="COG0327">
    <property type="taxonomic scope" value="Bacteria"/>
</dbReference>
<dbReference type="GO" id="GO:0005737">
    <property type="term" value="C:cytoplasm"/>
    <property type="evidence" value="ECO:0007669"/>
    <property type="project" value="TreeGrafter"/>
</dbReference>
<dbReference type="PANTHER" id="PTHR13799:SF14">
    <property type="entry name" value="GTP CYCLOHYDROLASE 1 TYPE 2 HOMOLOG"/>
    <property type="match status" value="1"/>
</dbReference>
<evidence type="ECO:0000256" key="2">
    <source>
        <dbReference type="ARBA" id="ARBA00022723"/>
    </source>
</evidence>
<feature type="binding site" evidence="3">
    <location>
        <position position="64"/>
    </location>
    <ligand>
        <name>a divalent metal cation</name>
        <dbReference type="ChEBI" id="CHEBI:60240"/>
        <label>2</label>
    </ligand>
</feature>
<dbReference type="GO" id="GO:0046872">
    <property type="term" value="F:metal ion binding"/>
    <property type="evidence" value="ECO:0007669"/>
    <property type="project" value="UniProtKB-KW"/>
</dbReference>
<dbReference type="AlphaFoldDB" id="F6DBE6"/>
<feature type="binding site" evidence="3">
    <location>
        <position position="102"/>
    </location>
    <ligand>
        <name>a divalent metal cation</name>
        <dbReference type="ChEBI" id="CHEBI:60240"/>
        <label>1</label>
    </ligand>
</feature>
<dbReference type="PANTHER" id="PTHR13799">
    <property type="entry name" value="NGG1 INTERACTING FACTOR 3"/>
    <property type="match status" value="1"/>
</dbReference>
<evidence type="ECO:0000313" key="4">
    <source>
        <dbReference type="EMBL" id="AEG31254.1"/>
    </source>
</evidence>
<dbReference type="Pfam" id="PF01784">
    <property type="entry name" value="DUF34_NIF3"/>
    <property type="match status" value="1"/>
</dbReference>
<dbReference type="NCBIfam" id="TIGR00486">
    <property type="entry name" value="YbgI_SA1388"/>
    <property type="match status" value="1"/>
</dbReference>
<dbReference type="EMBL" id="CP002776">
    <property type="protein sequence ID" value="AEG31254.1"/>
    <property type="molecule type" value="Genomic_DNA"/>
</dbReference>
<protein>
    <submittedName>
        <fullName evidence="4">NGG1p interacting factor 3 protein, NIF3</fullName>
    </submittedName>
</protein>
<name>F6DBE6_THICA</name>